<dbReference type="InterPro" id="IPR013974">
    <property type="entry name" value="SAF"/>
</dbReference>
<dbReference type="NCBIfam" id="TIGR03177">
    <property type="entry name" value="pilus_cpaB"/>
    <property type="match status" value="1"/>
</dbReference>
<dbReference type="InterPro" id="IPR017592">
    <property type="entry name" value="Pilus_assmbl_Flp-typ_CpaB"/>
</dbReference>
<dbReference type="SMART" id="SM00858">
    <property type="entry name" value="SAF"/>
    <property type="match status" value="1"/>
</dbReference>
<accession>A0A7W8Y8Y9</accession>
<dbReference type="RefSeq" id="WP_183639988.1">
    <property type="nucleotide sequence ID" value="NZ_JACHBL010000001.1"/>
</dbReference>
<sequence length="232" mass="24142">MKTQTFDARKARASRRRRGRTFQEWRAKYRRVIAALLAGVAVALTLIFFAPRIEPTRSVLVAARDLPAGHQLAAADLATVNLASDAIPPSSVRTAGEITGQQLAVPIERGAPIPRSSLVGPGLLTGAPPGTSAVPVRAADAEGTAILRPGMNVNVVLTTGNGYETPTESRIIARNVVVLWNGDQSSGSSTSWISSSKNQPGTVVVAAPEDDAARLAGATSEGKVSLVISSSD</sequence>
<evidence type="ECO:0000313" key="3">
    <source>
        <dbReference type="Proteomes" id="UP000523863"/>
    </source>
</evidence>
<reference evidence="2 3" key="1">
    <citation type="submission" date="2020-08" db="EMBL/GenBank/DDBJ databases">
        <title>Sequencing the genomes of 1000 actinobacteria strains.</title>
        <authorList>
            <person name="Klenk H.-P."/>
        </authorList>
    </citation>
    <scope>NUCLEOTIDE SEQUENCE [LARGE SCALE GENOMIC DNA]</scope>
    <source>
        <strain evidence="2 3">DSM 23694</strain>
    </source>
</reference>
<dbReference type="Pfam" id="PF08666">
    <property type="entry name" value="SAF"/>
    <property type="match status" value="1"/>
</dbReference>
<dbReference type="EMBL" id="JACHBL010000001">
    <property type="protein sequence ID" value="MBB5597119.1"/>
    <property type="molecule type" value="Genomic_DNA"/>
</dbReference>
<proteinExistence type="predicted"/>
<organism evidence="2 3">
    <name type="scientific">Neomicrococcus lactis</name>
    <dbReference type="NCBI Taxonomy" id="732241"/>
    <lineage>
        <taxon>Bacteria</taxon>
        <taxon>Bacillati</taxon>
        <taxon>Actinomycetota</taxon>
        <taxon>Actinomycetes</taxon>
        <taxon>Micrococcales</taxon>
        <taxon>Micrococcaceae</taxon>
        <taxon>Neomicrococcus</taxon>
    </lineage>
</organism>
<evidence type="ECO:0000313" key="2">
    <source>
        <dbReference type="EMBL" id="MBB5597119.1"/>
    </source>
</evidence>
<dbReference type="Pfam" id="PF16976">
    <property type="entry name" value="RcpC"/>
    <property type="match status" value="1"/>
</dbReference>
<keyword evidence="3" id="KW-1185">Reference proteome</keyword>
<dbReference type="Proteomes" id="UP000523863">
    <property type="component" value="Unassembled WGS sequence"/>
</dbReference>
<feature type="domain" description="SAF" evidence="1">
    <location>
        <begin position="57"/>
        <end position="119"/>
    </location>
</feature>
<gene>
    <name evidence="2" type="ORF">BKA12_000199</name>
</gene>
<comment type="caution">
    <text evidence="2">The sequence shown here is derived from an EMBL/GenBank/DDBJ whole genome shotgun (WGS) entry which is preliminary data.</text>
</comment>
<dbReference type="AlphaFoldDB" id="A0A7W8Y8Y9"/>
<name>A0A7W8Y8Y9_9MICC</name>
<dbReference type="CDD" id="cd11614">
    <property type="entry name" value="SAF_CpaB_FlgA_like"/>
    <property type="match status" value="1"/>
</dbReference>
<protein>
    <submittedName>
        <fullName evidence="2">Flp pilus assembly protein CpaB</fullName>
    </submittedName>
</protein>
<evidence type="ECO:0000259" key="1">
    <source>
        <dbReference type="SMART" id="SM00858"/>
    </source>
</evidence>
<dbReference type="InterPro" id="IPR031571">
    <property type="entry name" value="RcpC_dom"/>
</dbReference>